<feature type="non-terminal residue" evidence="2">
    <location>
        <position position="1"/>
    </location>
</feature>
<dbReference type="SUPFAM" id="SSF56801">
    <property type="entry name" value="Acetyl-CoA synthetase-like"/>
    <property type="match status" value="1"/>
</dbReference>
<sequence length="139" mass="15024">FRIAQGHGDRTFVVYQDERVTFTGFARAATALAHALVTAGIGKGDRVAIALRNLPEWPVCYYGALLAGAIATPLNAWWTGPELAYALQHSGARVLIADGGRFERIAPHRAECPALERIFVTRMEPDDRATPLSAVIGPV</sequence>
<organism evidence="2 3">
    <name type="scientific">Streptomyces javensis</name>
    <dbReference type="NCBI Taxonomy" id="114698"/>
    <lineage>
        <taxon>Bacteria</taxon>
        <taxon>Bacillati</taxon>
        <taxon>Actinomycetota</taxon>
        <taxon>Actinomycetes</taxon>
        <taxon>Kitasatosporales</taxon>
        <taxon>Streptomycetaceae</taxon>
        <taxon>Streptomyces</taxon>
        <taxon>Streptomyces violaceusniger group</taxon>
    </lineage>
</organism>
<dbReference type="Proteomes" id="UP000638849">
    <property type="component" value="Unassembled WGS sequence"/>
</dbReference>
<gene>
    <name evidence="2" type="ORF">JBF12_47890</name>
</gene>
<accession>A0ABS0RV98</accession>
<comment type="caution">
    <text evidence="2">The sequence shown here is derived from an EMBL/GenBank/DDBJ whole genome shotgun (WGS) entry which is preliminary data.</text>
</comment>
<feature type="non-terminal residue" evidence="2">
    <location>
        <position position="139"/>
    </location>
</feature>
<feature type="domain" description="AMP-dependent synthetase/ligase" evidence="1">
    <location>
        <begin position="3"/>
        <end position="128"/>
    </location>
</feature>
<dbReference type="PANTHER" id="PTHR43767">
    <property type="entry name" value="LONG-CHAIN-FATTY-ACID--COA LIGASE"/>
    <property type="match status" value="1"/>
</dbReference>
<evidence type="ECO:0000313" key="2">
    <source>
        <dbReference type="EMBL" id="MBI0320542.1"/>
    </source>
</evidence>
<dbReference type="Gene3D" id="3.40.50.12780">
    <property type="entry name" value="N-terminal domain of ligase-like"/>
    <property type="match status" value="1"/>
</dbReference>
<proteinExistence type="predicted"/>
<dbReference type="InterPro" id="IPR042099">
    <property type="entry name" value="ANL_N_sf"/>
</dbReference>
<dbReference type="PANTHER" id="PTHR43767:SF1">
    <property type="entry name" value="NONRIBOSOMAL PEPTIDE SYNTHASE PES1 (EUROFUNG)-RELATED"/>
    <property type="match status" value="1"/>
</dbReference>
<dbReference type="InterPro" id="IPR000873">
    <property type="entry name" value="AMP-dep_synth/lig_dom"/>
</dbReference>
<dbReference type="Pfam" id="PF00501">
    <property type="entry name" value="AMP-binding"/>
    <property type="match status" value="1"/>
</dbReference>
<evidence type="ECO:0000259" key="1">
    <source>
        <dbReference type="Pfam" id="PF00501"/>
    </source>
</evidence>
<protein>
    <submittedName>
        <fullName evidence="2">AMP-binding protein</fullName>
    </submittedName>
</protein>
<reference evidence="2 3" key="1">
    <citation type="submission" date="2020-12" db="EMBL/GenBank/DDBJ databases">
        <authorList>
            <person name="Kusuma A.B."/>
            <person name="Nouioui I."/>
            <person name="Goodfellow M."/>
        </authorList>
    </citation>
    <scope>NUCLEOTIDE SEQUENCE [LARGE SCALE GENOMIC DNA]</scope>
    <source>
        <strain evidence="2 3">DSM 41764</strain>
    </source>
</reference>
<evidence type="ECO:0000313" key="3">
    <source>
        <dbReference type="Proteomes" id="UP000638849"/>
    </source>
</evidence>
<dbReference type="EMBL" id="JAEEAQ010001626">
    <property type="protein sequence ID" value="MBI0320542.1"/>
    <property type="molecule type" value="Genomic_DNA"/>
</dbReference>
<name>A0ABS0RV98_9ACTN</name>
<dbReference type="InterPro" id="IPR050237">
    <property type="entry name" value="ATP-dep_AMP-bd_enzyme"/>
</dbReference>
<keyword evidence="3" id="KW-1185">Reference proteome</keyword>